<organism evidence="3 4">
    <name type="scientific">Paraburkholderia piptadeniae</name>
    <dbReference type="NCBI Taxonomy" id="1701573"/>
    <lineage>
        <taxon>Bacteria</taxon>
        <taxon>Pseudomonadati</taxon>
        <taxon>Pseudomonadota</taxon>
        <taxon>Betaproteobacteria</taxon>
        <taxon>Burkholderiales</taxon>
        <taxon>Burkholderiaceae</taxon>
        <taxon>Paraburkholderia</taxon>
    </lineage>
</organism>
<gene>
    <name evidence="3" type="ORF">BN2476_110241</name>
</gene>
<keyword evidence="2" id="KW-0732">Signal</keyword>
<dbReference type="Proteomes" id="UP000195569">
    <property type="component" value="Unassembled WGS sequence"/>
</dbReference>
<feature type="chain" id="PRO_5012749377" evidence="2">
    <location>
        <begin position="36"/>
        <end position="118"/>
    </location>
</feature>
<evidence type="ECO:0000256" key="2">
    <source>
        <dbReference type="SAM" id="SignalP"/>
    </source>
</evidence>
<dbReference type="AlphaFoldDB" id="A0A1N7RQC5"/>
<sequence length="118" mass="12623">MVRKDAPTNQCARLRFQMKSYVVLLTAWMAAFAAAGVHSAGAGSQAIVLANLPSSSGFDPALLQQPPPPERHRASTPSPAIIHGPSYLSALRDYDLLAPKHRLVYGPSAGFKLNDRGD</sequence>
<evidence type="ECO:0000313" key="4">
    <source>
        <dbReference type="Proteomes" id="UP000195569"/>
    </source>
</evidence>
<proteinExistence type="predicted"/>
<keyword evidence="4" id="KW-1185">Reference proteome</keyword>
<protein>
    <submittedName>
        <fullName evidence="3">Uncharacterized protein</fullName>
    </submittedName>
</protein>
<reference evidence="3" key="1">
    <citation type="submission" date="2016-12" db="EMBL/GenBank/DDBJ databases">
        <authorList>
            <person name="Moulin L."/>
        </authorList>
    </citation>
    <scope>NUCLEOTIDE SEQUENCE [LARGE SCALE GENOMIC DNA]</scope>
    <source>
        <strain evidence="3">STM 7183</strain>
    </source>
</reference>
<feature type="region of interest" description="Disordered" evidence="1">
    <location>
        <begin position="59"/>
        <end position="80"/>
    </location>
</feature>
<feature type="signal peptide" evidence="2">
    <location>
        <begin position="1"/>
        <end position="35"/>
    </location>
</feature>
<name>A0A1N7RQC5_9BURK</name>
<comment type="caution">
    <text evidence="3">The sequence shown here is derived from an EMBL/GenBank/DDBJ whole genome shotgun (WGS) entry which is preliminary data.</text>
</comment>
<evidence type="ECO:0000256" key="1">
    <source>
        <dbReference type="SAM" id="MobiDB-lite"/>
    </source>
</evidence>
<evidence type="ECO:0000313" key="3">
    <source>
        <dbReference type="EMBL" id="SIT37340.1"/>
    </source>
</evidence>
<dbReference type="EMBL" id="CYGY02000011">
    <property type="protein sequence ID" value="SIT37340.1"/>
    <property type="molecule type" value="Genomic_DNA"/>
</dbReference>
<accession>A0A1N7RQC5</accession>